<reference evidence="3 4" key="1">
    <citation type="submission" date="2017-04" db="EMBL/GenBank/DDBJ databases">
        <authorList>
            <person name="Afonso C.L."/>
            <person name="Miller P.J."/>
            <person name="Scott M.A."/>
            <person name="Spackman E."/>
            <person name="Goraichik I."/>
            <person name="Dimitrov K.M."/>
            <person name="Suarez D.L."/>
            <person name="Swayne D.E."/>
        </authorList>
    </citation>
    <scope>NUCLEOTIDE SEQUENCE [LARGE SCALE GENOMIC DNA]</scope>
    <source>
        <strain evidence="3 4">USBA 355</strain>
    </source>
</reference>
<dbReference type="Proteomes" id="UP000192917">
    <property type="component" value="Unassembled WGS sequence"/>
</dbReference>
<dbReference type="EMBL" id="FWZX01000006">
    <property type="protein sequence ID" value="SMF18509.1"/>
    <property type="molecule type" value="Genomic_DNA"/>
</dbReference>
<feature type="region of interest" description="Disordered" evidence="2">
    <location>
        <begin position="145"/>
        <end position="180"/>
    </location>
</feature>
<dbReference type="STRING" id="560819.SAMN05428998_106167"/>
<dbReference type="PANTHER" id="PTHR35024">
    <property type="entry name" value="HYPOTHETICAL CYTOSOLIC PROTEIN"/>
    <property type="match status" value="1"/>
</dbReference>
<name>A0A1Y6BT14_9PROT</name>
<evidence type="ECO:0000256" key="1">
    <source>
        <dbReference type="ARBA" id="ARBA00044755"/>
    </source>
</evidence>
<dbReference type="AlphaFoldDB" id="A0A1Y6BT14"/>
<protein>
    <submittedName>
        <fullName evidence="3">Protein CcmA, bactofilin family</fullName>
    </submittedName>
</protein>
<dbReference type="Pfam" id="PF04519">
    <property type="entry name" value="Bactofilin"/>
    <property type="match status" value="1"/>
</dbReference>
<dbReference type="InterPro" id="IPR007607">
    <property type="entry name" value="BacA/B"/>
</dbReference>
<proteinExistence type="inferred from homology"/>
<keyword evidence="4" id="KW-1185">Reference proteome</keyword>
<organism evidence="3 4">
    <name type="scientific">Tistlia consotensis USBA 355</name>
    <dbReference type="NCBI Taxonomy" id="560819"/>
    <lineage>
        <taxon>Bacteria</taxon>
        <taxon>Pseudomonadati</taxon>
        <taxon>Pseudomonadota</taxon>
        <taxon>Alphaproteobacteria</taxon>
        <taxon>Rhodospirillales</taxon>
        <taxon>Rhodovibrionaceae</taxon>
        <taxon>Tistlia</taxon>
    </lineage>
</organism>
<gene>
    <name evidence="3" type="ORF">SAMN05428998_106167</name>
</gene>
<evidence type="ECO:0000313" key="4">
    <source>
        <dbReference type="Proteomes" id="UP000192917"/>
    </source>
</evidence>
<dbReference type="PANTHER" id="PTHR35024:SF4">
    <property type="entry name" value="POLYMER-FORMING CYTOSKELETAL PROTEIN"/>
    <property type="match status" value="1"/>
</dbReference>
<feature type="region of interest" description="Disordered" evidence="2">
    <location>
        <begin position="1"/>
        <end position="38"/>
    </location>
</feature>
<sequence length="180" mass="18069">MFLKGKKQSPQTVKSSPTDGGPGGAGASSSAAPAKRQASGVPSIVSADLRIEGNLHSIGDVQIDGIVNGDIASKTLTIGEGAEVHGAIEAESLRICGTVEGEVTAKTVILTKTARVYGDVLHESLSVEAGALIHGFCKRLDAPQKRSLPSPALSNGVAEPGARPALTDVPSGAPASSPAE</sequence>
<comment type="similarity">
    <text evidence="1">Belongs to the bactofilin family.</text>
</comment>
<evidence type="ECO:0000256" key="2">
    <source>
        <dbReference type="SAM" id="MobiDB-lite"/>
    </source>
</evidence>
<evidence type="ECO:0000313" key="3">
    <source>
        <dbReference type="EMBL" id="SMF18509.1"/>
    </source>
</evidence>
<accession>A0A1Y6BT14</accession>